<keyword evidence="2" id="KW-1185">Reference proteome</keyword>
<sequence>MDATGQGAGTRTVHFVGSFPAESTDIAMRAMLDGAGTRLRTLPTGETRRYEFYIQPIIEDLVGQGVLAVRKQGTWGSSRQRTIHRVARGAELPAETMRLGYLAEAAEALPIFRALRAEREIPGLALQIGMPTAFTLTFIAMGAAGVRRHRRAFLDATARDIAAIRELAGDDVVVQLEATAELVLMAKAQPLHRLADRALGLGEGIAALAAAAPEGTRFGVHLCLGSLRNKARGRLRDTRPLVDLANSVVRHWPRGRVLEYVHGPLAAGDVPPAEKAEFYAPLANLALDPGTNFYAGFVHDVPTETQQSQTLRVIEEALGRQVDGVACACGLGRRPRPVADELMARARVLAAGGTPGA</sequence>
<name>A0ABW7WAX5_9NOCA</name>
<accession>A0ABW7WAX5</accession>
<protein>
    <submittedName>
        <fullName evidence="1">Uncharacterized protein</fullName>
    </submittedName>
</protein>
<dbReference type="RefSeq" id="WP_396945638.1">
    <property type="nucleotide sequence ID" value="NZ_JBIRXV010000001.1"/>
</dbReference>
<dbReference type="EMBL" id="JBIRXV010000001">
    <property type="protein sequence ID" value="MFI2319616.1"/>
    <property type="molecule type" value="Genomic_DNA"/>
</dbReference>
<reference evidence="1 2" key="1">
    <citation type="submission" date="2024-10" db="EMBL/GenBank/DDBJ databases">
        <title>The Natural Products Discovery Center: Release of the First 8490 Sequenced Strains for Exploring Actinobacteria Biosynthetic Diversity.</title>
        <authorList>
            <person name="Kalkreuter E."/>
            <person name="Kautsar S.A."/>
            <person name="Yang D."/>
            <person name="Bader C.D."/>
            <person name="Teijaro C.N."/>
            <person name="Fluegel L."/>
            <person name="Davis C.M."/>
            <person name="Simpson J.R."/>
            <person name="Lauterbach L."/>
            <person name="Steele A.D."/>
            <person name="Gui C."/>
            <person name="Meng S."/>
            <person name="Li G."/>
            <person name="Viehrig K."/>
            <person name="Ye F."/>
            <person name="Su P."/>
            <person name="Kiefer A.F."/>
            <person name="Nichols A."/>
            <person name="Cepeda A.J."/>
            <person name="Yan W."/>
            <person name="Fan B."/>
            <person name="Jiang Y."/>
            <person name="Adhikari A."/>
            <person name="Zheng C.-J."/>
            <person name="Schuster L."/>
            <person name="Cowan T.M."/>
            <person name="Smanski M.J."/>
            <person name="Chevrette M.G."/>
            <person name="De Carvalho L.P.S."/>
            <person name="Shen B."/>
        </authorList>
    </citation>
    <scope>NUCLEOTIDE SEQUENCE [LARGE SCALE GENOMIC DNA]</scope>
    <source>
        <strain evidence="1 2">NPDC019626</strain>
    </source>
</reference>
<organism evidence="1 2">
    <name type="scientific">Nocardia beijingensis</name>
    <dbReference type="NCBI Taxonomy" id="95162"/>
    <lineage>
        <taxon>Bacteria</taxon>
        <taxon>Bacillati</taxon>
        <taxon>Actinomycetota</taxon>
        <taxon>Actinomycetes</taxon>
        <taxon>Mycobacteriales</taxon>
        <taxon>Nocardiaceae</taxon>
        <taxon>Nocardia</taxon>
    </lineage>
</organism>
<evidence type="ECO:0000313" key="1">
    <source>
        <dbReference type="EMBL" id="MFI2319616.1"/>
    </source>
</evidence>
<comment type="caution">
    <text evidence="1">The sequence shown here is derived from an EMBL/GenBank/DDBJ whole genome shotgun (WGS) entry which is preliminary data.</text>
</comment>
<evidence type="ECO:0000313" key="2">
    <source>
        <dbReference type="Proteomes" id="UP001611450"/>
    </source>
</evidence>
<gene>
    <name evidence="1" type="ORF">ACH47G_03940</name>
</gene>
<proteinExistence type="predicted"/>
<dbReference type="Proteomes" id="UP001611450">
    <property type="component" value="Unassembled WGS sequence"/>
</dbReference>